<name>A0AA39LCC6_SARSR</name>
<keyword evidence="1" id="KW-0732">Signal</keyword>
<comment type="caution">
    <text evidence="2">The sequence shown here is derived from an EMBL/GenBank/DDBJ whole genome shotgun (WGS) entry which is preliminary data.</text>
</comment>
<reference evidence="2" key="1">
    <citation type="submission" date="2022-10" db="EMBL/GenBank/DDBJ databases">
        <title>Determination and structural analysis of whole genome sequence of Sarocladium strictum F4-1.</title>
        <authorList>
            <person name="Hu L."/>
            <person name="Jiang Y."/>
        </authorList>
    </citation>
    <scope>NUCLEOTIDE SEQUENCE</scope>
    <source>
        <strain evidence="2">F4-1</strain>
    </source>
</reference>
<evidence type="ECO:0000256" key="1">
    <source>
        <dbReference type="SAM" id="SignalP"/>
    </source>
</evidence>
<protein>
    <submittedName>
        <fullName evidence="2">Uncharacterized protein</fullName>
    </submittedName>
</protein>
<organism evidence="2 3">
    <name type="scientific">Sarocladium strictum</name>
    <name type="common">Black bundle disease fungus</name>
    <name type="synonym">Acremonium strictum</name>
    <dbReference type="NCBI Taxonomy" id="5046"/>
    <lineage>
        <taxon>Eukaryota</taxon>
        <taxon>Fungi</taxon>
        <taxon>Dikarya</taxon>
        <taxon>Ascomycota</taxon>
        <taxon>Pezizomycotina</taxon>
        <taxon>Sordariomycetes</taxon>
        <taxon>Hypocreomycetidae</taxon>
        <taxon>Hypocreales</taxon>
        <taxon>Sarocladiaceae</taxon>
        <taxon>Sarocladium</taxon>
    </lineage>
</organism>
<sequence>MQSSWLSKLLLLALGAAPVVLAQQFGHPSLEFLYHADATLGASWDIGDTGFGNRVVIPITGGTFRGPRLSGNITNLGADWGVTDTRGVFFPDTRYNLRTCDGADIYIQTSGPAQPDGTILLRGIFQTGHAKYEWLNYVVAVGILKAGQGSVSIDMWTLVAPHGSG</sequence>
<dbReference type="Gene3D" id="2.40.160.20">
    <property type="match status" value="1"/>
</dbReference>
<gene>
    <name evidence="2" type="ORF">NLU13_1423</name>
</gene>
<dbReference type="Proteomes" id="UP001175261">
    <property type="component" value="Unassembled WGS sequence"/>
</dbReference>
<dbReference type="InterPro" id="IPR020915">
    <property type="entry name" value="UPF0311"/>
</dbReference>
<evidence type="ECO:0000313" key="2">
    <source>
        <dbReference type="EMBL" id="KAK0391925.1"/>
    </source>
</evidence>
<dbReference type="AlphaFoldDB" id="A0AA39LCC6"/>
<feature type="signal peptide" evidence="1">
    <location>
        <begin position="1"/>
        <end position="22"/>
    </location>
</feature>
<dbReference type="Pfam" id="PF11578">
    <property type="entry name" value="DUF3237"/>
    <property type="match status" value="1"/>
</dbReference>
<accession>A0AA39LCC6</accession>
<feature type="chain" id="PRO_5041209418" evidence="1">
    <location>
        <begin position="23"/>
        <end position="165"/>
    </location>
</feature>
<dbReference type="PANTHER" id="PTHR37315">
    <property type="entry name" value="UPF0311 PROTEIN BLR7842"/>
    <property type="match status" value="1"/>
</dbReference>
<evidence type="ECO:0000313" key="3">
    <source>
        <dbReference type="Proteomes" id="UP001175261"/>
    </source>
</evidence>
<proteinExistence type="predicted"/>
<dbReference type="EMBL" id="JAPDFR010000001">
    <property type="protein sequence ID" value="KAK0391925.1"/>
    <property type="molecule type" value="Genomic_DNA"/>
</dbReference>
<dbReference type="PANTHER" id="PTHR37315:SF1">
    <property type="entry name" value="UPF0311 PROTEIN BLR7842"/>
    <property type="match status" value="1"/>
</dbReference>
<keyword evidence="3" id="KW-1185">Reference proteome</keyword>